<dbReference type="EMBL" id="LR593886">
    <property type="protein sequence ID" value="VTR96035.1"/>
    <property type="molecule type" value="Genomic_DNA"/>
</dbReference>
<feature type="region of interest" description="Disordered" evidence="1">
    <location>
        <begin position="507"/>
        <end position="538"/>
    </location>
</feature>
<keyword evidence="3" id="KW-1185">Reference proteome</keyword>
<dbReference type="KEGG" id="gms:SOIL9_16790"/>
<dbReference type="GO" id="GO:0005198">
    <property type="term" value="F:structural molecule activity"/>
    <property type="evidence" value="ECO:0007669"/>
    <property type="project" value="InterPro"/>
</dbReference>
<evidence type="ECO:0000313" key="3">
    <source>
        <dbReference type="Proteomes" id="UP000464178"/>
    </source>
</evidence>
<dbReference type="Proteomes" id="UP000464178">
    <property type="component" value="Chromosome"/>
</dbReference>
<evidence type="ECO:0000313" key="2">
    <source>
        <dbReference type="EMBL" id="VTR96035.1"/>
    </source>
</evidence>
<dbReference type="Pfam" id="PF05136">
    <property type="entry name" value="Phage_portal_2"/>
    <property type="match status" value="1"/>
</dbReference>
<evidence type="ECO:0000256" key="1">
    <source>
        <dbReference type="SAM" id="MobiDB-lite"/>
    </source>
</evidence>
<proteinExistence type="predicted"/>
<dbReference type="InterPro" id="IPR006429">
    <property type="entry name" value="Phage_lambda_portal"/>
</dbReference>
<dbReference type="RefSeq" id="WP_162670376.1">
    <property type="nucleotide sequence ID" value="NZ_LR593886.1"/>
</dbReference>
<sequence length="538" mass="59040">MASLPRYMRPLADREPARATPAPSAPPPAPSDERGKVGKPAHVRARYDAAGTSDENRNHWANADGMSPNAANSPAVRQILRNRSRYESQNNGYCKGLLRTRRNDVIGTGPRLQAALPDSFTYYDIDFGTLTADVPAGAASAVERKWVEWCDRIGLADKLRVLVETGDRDGETFAVMVNNPGLPADGPQLDVRLYEADQVTTPDLWWNDPLAVDGIRFDAHGNPVEYHFLRAHPGDLIGKALTYDRVPASAVFHWYDPDRPNQARGIPATTPALPLYAQIRRYTLAALTSAEVGATISGVMKTRGMSPEYQPATDANGAAPTRPRFDRVELERGALLTLPEGWEADAFDPKQPVAGYGEFKREILTESGAALNAPRNISTKSSSEYNYSSARLDHIPYRAEVAIIRDRLRRHILDRLFRAWLKEAVLIPGYLPAKVPPAALWSLSWQWDGVPSIDPVKDATADDIGLKNGTKTLSDVLADRGKSWEEHLRQKAREITLARKLEKENGLAPGTLYPLTPSTGTAPQPVEEPADAEPTAAA</sequence>
<gene>
    <name evidence="2" type="ORF">SOIL9_16790</name>
</gene>
<dbReference type="GO" id="GO:0019068">
    <property type="term" value="P:virion assembly"/>
    <property type="evidence" value="ECO:0007669"/>
    <property type="project" value="InterPro"/>
</dbReference>
<accession>A0A6P2D6E7</accession>
<evidence type="ECO:0008006" key="4">
    <source>
        <dbReference type="Google" id="ProtNLM"/>
    </source>
</evidence>
<protein>
    <recommendedName>
        <fullName evidence="4">Phage portal protein, lambda family</fullName>
    </recommendedName>
</protein>
<reference evidence="2 3" key="1">
    <citation type="submission" date="2019-05" db="EMBL/GenBank/DDBJ databases">
        <authorList>
            <consortium name="Science for Life Laboratories"/>
        </authorList>
    </citation>
    <scope>NUCLEOTIDE SEQUENCE [LARGE SCALE GENOMIC DNA]</scope>
    <source>
        <strain evidence="2">Soil9</strain>
    </source>
</reference>
<feature type="region of interest" description="Disordered" evidence="1">
    <location>
        <begin position="1"/>
        <end position="72"/>
    </location>
</feature>
<name>A0A6P2D6E7_9BACT</name>
<dbReference type="AlphaFoldDB" id="A0A6P2D6E7"/>
<organism evidence="2 3">
    <name type="scientific">Gemmata massiliana</name>
    <dbReference type="NCBI Taxonomy" id="1210884"/>
    <lineage>
        <taxon>Bacteria</taxon>
        <taxon>Pseudomonadati</taxon>
        <taxon>Planctomycetota</taxon>
        <taxon>Planctomycetia</taxon>
        <taxon>Gemmatales</taxon>
        <taxon>Gemmataceae</taxon>
        <taxon>Gemmata</taxon>
    </lineage>
</organism>